<organism evidence="1">
    <name type="scientific">marine sediment metagenome</name>
    <dbReference type="NCBI Taxonomy" id="412755"/>
    <lineage>
        <taxon>unclassified sequences</taxon>
        <taxon>metagenomes</taxon>
        <taxon>ecological metagenomes</taxon>
    </lineage>
</organism>
<name>A0A0F9PQ70_9ZZZZ</name>
<comment type="caution">
    <text evidence="1">The sequence shown here is derived from an EMBL/GenBank/DDBJ whole genome shotgun (WGS) entry which is preliminary data.</text>
</comment>
<gene>
    <name evidence="1" type="ORF">LCGC14_0814880</name>
</gene>
<accession>A0A0F9PQ70</accession>
<protein>
    <submittedName>
        <fullName evidence="1">Uncharacterized protein</fullName>
    </submittedName>
</protein>
<sequence>MWYYKSEQMTETGTNWYKDSRQIIEKLYGDDADMFCDILAATSPRKQVKVNWDIAQNIYERYKHDGYIDYQGLMGSHIPNVLRAIYREPLHGYKVPAFAANLKGDMNRVSIDTWTIRYFGIKQREIRRKEYYRLEKAIQLLAKHRGMKPAEYQAIIWCEAVIKAGRTPVSYADMV</sequence>
<dbReference type="AlphaFoldDB" id="A0A0F9PQ70"/>
<reference evidence="1" key="1">
    <citation type="journal article" date="2015" name="Nature">
        <title>Complex archaea that bridge the gap between prokaryotes and eukaryotes.</title>
        <authorList>
            <person name="Spang A."/>
            <person name="Saw J.H."/>
            <person name="Jorgensen S.L."/>
            <person name="Zaremba-Niedzwiedzka K."/>
            <person name="Martijn J."/>
            <person name="Lind A.E."/>
            <person name="van Eijk R."/>
            <person name="Schleper C."/>
            <person name="Guy L."/>
            <person name="Ettema T.J."/>
        </authorList>
    </citation>
    <scope>NUCLEOTIDE SEQUENCE</scope>
</reference>
<dbReference type="EMBL" id="LAZR01002259">
    <property type="protein sequence ID" value="KKN32339.1"/>
    <property type="molecule type" value="Genomic_DNA"/>
</dbReference>
<evidence type="ECO:0000313" key="1">
    <source>
        <dbReference type="EMBL" id="KKN32339.1"/>
    </source>
</evidence>
<dbReference type="Pfam" id="PF23802">
    <property type="entry name" value="DUF7178"/>
    <property type="match status" value="1"/>
</dbReference>
<dbReference type="InterPro" id="IPR055602">
    <property type="entry name" value="DUF7178"/>
</dbReference>
<proteinExistence type="predicted"/>